<protein>
    <submittedName>
        <fullName evidence="1">Uncharacterized protein</fullName>
    </submittedName>
</protein>
<reference evidence="1 2" key="1">
    <citation type="submission" date="2015-01" db="EMBL/GenBank/DDBJ databases">
        <title>Evolution of Trichinella species and genotypes.</title>
        <authorList>
            <person name="Korhonen P.K."/>
            <person name="Edoardo P."/>
            <person name="Giuseppe L.R."/>
            <person name="Gasser R.B."/>
        </authorList>
    </citation>
    <scope>NUCLEOTIDE SEQUENCE [LARGE SCALE GENOMIC DNA]</scope>
    <source>
        <strain evidence="1">ISS1980</strain>
    </source>
</reference>
<gene>
    <name evidence="1" type="ORF">T10_9217</name>
</gene>
<proteinExistence type="predicted"/>
<accession>A0A0V1M470</accession>
<keyword evidence="2" id="KW-1185">Reference proteome</keyword>
<comment type="caution">
    <text evidence="1">The sequence shown here is derived from an EMBL/GenBank/DDBJ whole genome shotgun (WGS) entry which is preliminary data.</text>
</comment>
<dbReference type="AlphaFoldDB" id="A0A0V1M470"/>
<sequence>MKIDGAPKTKPPGVFYTPAIHQRVKKENTKAKSEKHYDANKLAVACPGFKSKLQLWTIRHLLNFPLY</sequence>
<name>A0A0V1M470_9BILA</name>
<dbReference type="EMBL" id="JYDO01000264">
    <property type="protein sequence ID" value="KRZ66130.1"/>
    <property type="molecule type" value="Genomic_DNA"/>
</dbReference>
<organism evidence="1 2">
    <name type="scientific">Trichinella papuae</name>
    <dbReference type="NCBI Taxonomy" id="268474"/>
    <lineage>
        <taxon>Eukaryota</taxon>
        <taxon>Metazoa</taxon>
        <taxon>Ecdysozoa</taxon>
        <taxon>Nematoda</taxon>
        <taxon>Enoplea</taxon>
        <taxon>Dorylaimia</taxon>
        <taxon>Trichinellida</taxon>
        <taxon>Trichinellidae</taxon>
        <taxon>Trichinella</taxon>
    </lineage>
</organism>
<dbReference type="Proteomes" id="UP000054843">
    <property type="component" value="Unassembled WGS sequence"/>
</dbReference>
<evidence type="ECO:0000313" key="1">
    <source>
        <dbReference type="EMBL" id="KRZ66130.1"/>
    </source>
</evidence>
<evidence type="ECO:0000313" key="2">
    <source>
        <dbReference type="Proteomes" id="UP000054843"/>
    </source>
</evidence>